<evidence type="ECO:0000256" key="12">
    <source>
        <dbReference type="ARBA" id="ARBA00022794"/>
    </source>
</evidence>
<keyword evidence="16" id="KW-0539">Nucleus</keyword>
<dbReference type="PANTHER" id="PTHR22983">
    <property type="entry name" value="PROTEIN KINASE RELATED"/>
    <property type="match status" value="1"/>
</dbReference>
<evidence type="ECO:0000313" key="27">
    <source>
        <dbReference type="Ensembl" id="ENSPANP00000025589.2"/>
    </source>
</evidence>
<dbReference type="GO" id="GO:0005634">
    <property type="term" value="C:nucleus"/>
    <property type="evidence" value="ECO:0007669"/>
    <property type="project" value="UniProtKB-SubCell"/>
</dbReference>
<keyword evidence="28" id="KW-1185">Reference proteome</keyword>
<dbReference type="GO" id="GO:0005930">
    <property type="term" value="C:axoneme"/>
    <property type="evidence" value="ECO:0007669"/>
    <property type="project" value="UniProtKB-SubCell"/>
</dbReference>
<dbReference type="PROSITE" id="PS00107">
    <property type="entry name" value="PROTEIN_KINASE_ATP"/>
    <property type="match status" value="1"/>
</dbReference>
<keyword evidence="11" id="KW-0418">Kinase</keyword>
<dbReference type="EC" id="2.7.11.1" evidence="4"/>
<dbReference type="Gene3D" id="1.10.510.10">
    <property type="entry name" value="Transferase(Phosphotransferase) domain 1"/>
    <property type="match status" value="1"/>
</dbReference>
<dbReference type="InterPro" id="IPR016024">
    <property type="entry name" value="ARM-type_fold"/>
</dbReference>
<dbReference type="InterPro" id="IPR011989">
    <property type="entry name" value="ARM-like"/>
</dbReference>
<dbReference type="ExpressionAtlas" id="A0A2I3LQ92">
    <property type="expression patterns" value="baseline"/>
</dbReference>
<dbReference type="Proteomes" id="UP000028761">
    <property type="component" value="Unplaced"/>
</dbReference>
<protein>
    <recommendedName>
        <fullName evidence="21">Serine/threonine-protein kinase 36</fullName>
        <ecNumber evidence="4">2.7.11.1</ecNumber>
    </recommendedName>
    <alternativeName>
        <fullName evidence="22">Fused homolog</fullName>
    </alternativeName>
</protein>
<comment type="function">
    <text evidence="20">Serine/threonine protein kinase which plays an important role in the sonic hedgehog (Shh) pathway by regulating the activity of GLI transcription factors. Controls the activity of the transcriptional regulators GLI1, GLI2 and GLI3 by opposing the effect of SUFU and promoting their nuclear localization. GLI2 requires an additional function of STK36 to become transcriptionally active, but the enzyme does not need to possess an active kinase catalytic site for this to occur. Required for postnatal development, possibly by regulating the homeostasis of cerebral spinal fluid or ciliary function. Essential for construction of the central pair apparatus of motile cilia.</text>
</comment>
<feature type="domain" description="Protein kinase" evidence="26">
    <location>
        <begin position="4"/>
        <end position="254"/>
    </location>
</feature>
<dbReference type="InterPro" id="IPR008271">
    <property type="entry name" value="Ser/Thr_kinase_AS"/>
</dbReference>
<evidence type="ECO:0000256" key="18">
    <source>
        <dbReference type="ARBA" id="ARBA00047899"/>
    </source>
</evidence>
<keyword evidence="7" id="KW-0723">Serine/threonine-protein kinase</keyword>
<reference evidence="28" key="1">
    <citation type="submission" date="2012-03" db="EMBL/GenBank/DDBJ databases">
        <title>Whole Genome Assembly of Papio anubis.</title>
        <authorList>
            <person name="Liu Y.L."/>
            <person name="Abraham K.A."/>
            <person name="Akbar H.A."/>
            <person name="Ali S.A."/>
            <person name="Anosike U.A."/>
            <person name="Aqrawi P.A."/>
            <person name="Arias F.A."/>
            <person name="Attaway T.A."/>
            <person name="Awwad R.A."/>
            <person name="Babu C.B."/>
            <person name="Bandaranaike D.B."/>
            <person name="Battles P.B."/>
            <person name="Bell A.B."/>
            <person name="Beltran B.B."/>
            <person name="Berhane-Mersha D.B."/>
            <person name="Bess C.B."/>
            <person name="Bickham C.B."/>
            <person name="Bolden T.B."/>
            <person name="Carter K.C."/>
            <person name="Chau D.C."/>
            <person name="Chavez A.C."/>
            <person name="Clerc-Blankenburg K.C."/>
            <person name="Coyle M.C."/>
            <person name="Dao M.D."/>
            <person name="Davila M.L.D."/>
            <person name="Davy-Carroll L.D."/>
            <person name="Denson S.D."/>
            <person name="Dinh H.D."/>
            <person name="Fernandez S.F."/>
            <person name="Fernando P.F."/>
            <person name="Forbes L.F."/>
            <person name="Francis C.F."/>
            <person name="Francisco L.F."/>
            <person name="Fu Q.F."/>
            <person name="Garcia-Iii R.G."/>
            <person name="Garrett T.G."/>
            <person name="Gross S.G."/>
            <person name="Gubbala S.G."/>
            <person name="Hirani K.H."/>
            <person name="Hogues M.H."/>
            <person name="Hollins B.H."/>
            <person name="Jackson L.J."/>
            <person name="Javaid M.J."/>
            <person name="Jhangiani S.J."/>
            <person name="Johnson A.J."/>
            <person name="Johnson B.J."/>
            <person name="Jones J.J."/>
            <person name="Joshi V.J."/>
            <person name="Kalu J.K."/>
            <person name="Khan N.K."/>
            <person name="Korchina V.K."/>
            <person name="Kovar C.K."/>
            <person name="Lago L.L."/>
            <person name="Lara F.L."/>
            <person name="Le T.-K.L."/>
            <person name="Lee S.L."/>
            <person name="Legall-Iii F.L."/>
            <person name="Lemon S.L."/>
            <person name="Liu J.L."/>
            <person name="Liu Y.-S.L."/>
            <person name="Liyanage D.L."/>
            <person name="Lopez J.L."/>
            <person name="Lorensuhewa L.L."/>
            <person name="Mata R.M."/>
            <person name="Mathew T.M."/>
            <person name="Mercado C.M."/>
            <person name="Mercado I.M."/>
            <person name="Morales K.M."/>
            <person name="Morgan M.M."/>
            <person name="Munidasa M.M."/>
            <person name="Ngo D.N."/>
            <person name="Nguyen L.N."/>
            <person name="Nguyen T.N."/>
            <person name="Nguyen N.N."/>
            <person name="Obregon M.O."/>
            <person name="Okwuonu G.O."/>
            <person name="Ongeri F.O."/>
            <person name="Onwere C.O."/>
            <person name="Osifeso I.O."/>
            <person name="Parra A.P."/>
            <person name="Patil S.P."/>
            <person name="Perez A.P."/>
            <person name="Perez Y.P."/>
            <person name="Pham C.P."/>
            <person name="Pu L.-L.P."/>
            <person name="Puazo M.P."/>
            <person name="Quiroz J.Q."/>
            <person name="Rouhana J.R."/>
            <person name="Ruiz M.R."/>
            <person name="Ruiz S.-J.R."/>
            <person name="Saada N.S."/>
            <person name="Santibanez J.S."/>
            <person name="Scheel M.S."/>
            <person name="Schneider B.S."/>
            <person name="Simmons D.S."/>
            <person name="Sisson I.S."/>
            <person name="Tang L.-Y.T."/>
            <person name="Thornton R.T."/>
            <person name="Tisius J.T."/>
            <person name="Toledanes G.T."/>
            <person name="Trejos Z.T."/>
            <person name="Usmani K.U."/>
            <person name="Varghese R.V."/>
            <person name="Vattathil S.V."/>
            <person name="Vee V.V."/>
            <person name="Walker D.W."/>
            <person name="Weissenberger G.W."/>
            <person name="White C.W."/>
            <person name="Williams A.W."/>
            <person name="Woodworth J.W."/>
            <person name="Wright R.W."/>
            <person name="Zhu Y.Z."/>
            <person name="Han Y.H."/>
            <person name="Newsham I.N."/>
            <person name="Nazareth L.N."/>
            <person name="Worley K.W."/>
            <person name="Muzny D.M."/>
            <person name="Rogers J.R."/>
            <person name="Gibbs R.G."/>
        </authorList>
    </citation>
    <scope>NUCLEOTIDE SEQUENCE [LARGE SCALE GENOMIC DNA]</scope>
</reference>
<dbReference type="SMART" id="SM00220">
    <property type="entry name" value="S_TKc"/>
    <property type="match status" value="1"/>
</dbReference>
<evidence type="ECO:0000256" key="7">
    <source>
        <dbReference type="ARBA" id="ARBA00022527"/>
    </source>
</evidence>
<dbReference type="InterPro" id="IPR011009">
    <property type="entry name" value="Kinase-like_dom_sf"/>
</dbReference>
<evidence type="ECO:0000256" key="14">
    <source>
        <dbReference type="ARBA" id="ARBA00022842"/>
    </source>
</evidence>
<keyword evidence="17" id="KW-0966">Cell projection</keyword>
<keyword evidence="9" id="KW-0479">Metal-binding</keyword>
<evidence type="ECO:0000256" key="13">
    <source>
        <dbReference type="ARBA" id="ARBA00022840"/>
    </source>
</evidence>
<proteinExistence type="predicted"/>
<organism evidence="27 28">
    <name type="scientific">Papio anubis</name>
    <name type="common">Olive baboon</name>
    <dbReference type="NCBI Taxonomy" id="9555"/>
    <lineage>
        <taxon>Eukaryota</taxon>
        <taxon>Metazoa</taxon>
        <taxon>Chordata</taxon>
        <taxon>Craniata</taxon>
        <taxon>Vertebrata</taxon>
        <taxon>Euteleostomi</taxon>
        <taxon>Mammalia</taxon>
        <taxon>Eutheria</taxon>
        <taxon>Euarchontoglires</taxon>
        <taxon>Primates</taxon>
        <taxon>Haplorrhini</taxon>
        <taxon>Catarrhini</taxon>
        <taxon>Cercopithecidae</taxon>
        <taxon>Cercopithecinae</taxon>
        <taxon>Papio</taxon>
    </lineage>
</organism>
<name>A0A2I3LQ92_PAPAN</name>
<sequence length="1324" mass="145299">MEKYHVLEMIGEGSFGRVYKGRRKYSAQVVALKFIPKLGRSEKELRNLQREIEIMRGLRHPNIVHMLDSFETDKEVVVVTDYAEGELFQILEDDGKLPEDQVQAIAAQLVSALYYLHSHRILHRDMKPQNILLAKGGGIKLCDFGFARAMSTNTMVLTSIKGTPLYMSPELVEERPYDHTADLWSVGCILYELAVGTPPFYATSIFQLVSLILKDPVRWPSTISPCFKNFLQGLLTKDPRQRLSWPDLLHHPFIAGHVTIITEPAGPDLGTPFTSRLPPELQVLKDEQAHRLAPKGNQSRILTQAYKRMAEEAMKKKHQNTGPALEQEDKTSKVAPGTAPLPRLGATPQESSLLAGILASGMKSSWVESETGEAPPAPRENWTTPDCGQAFPEERPEVLGQRGTDAVDLENEEPDSDNEWQHLLETTESVPIQLKAPLTLLCNPDFCQRIQSQLHEAGGQILKGILEGASHILPAFRVLSSLLSSCSDSVALYSFCREAGLPGLPLSLLRHSQESNSLQQQSWYGTFLRDLMAVIQAYFACTFNLERSQTGDSLQVFQEAANLFLDLLGKLLAQPDDSEQTLRRDSLMCFTVLCEAMDGNSQAISKAFYSSLLTTQQVVLDGLLHGLTVPQLPVHTPPGAPQVSQPLREQSEDLPGAISSALAAVCTAPVGLPDCWDAKEQVCWHLANQLTEDSSQLRPSLISGLQHPILCLHLLKVLYSCCLVSERLCRLLGQEPLALESLFVLVQGKVKVVDWEESTEVTLYFLSLLVFRLQNLPCGMEKLGSDVATLFTHSHVVSLVSAAACLLGQLGQQGVTFDLQPMEWMAAATHALSAPAEVRLTPPGSCGFYDGLLILLLQLLTEQGKAGLIRDVASSEMWTVLWHRFSMVLRLPKEASAQEGELLLSNPPSPEPDWTLISPQGMAALLSLAMATFTQEPQLCLSCLSQHGSILMSILKHLLCPSFLNQLRHAPHGSEFLPVVVLSVCQLLCFPFALDVDADLLIDILADLRDSEVAAHLLQVCCYHLPLTQVELPISLLTRLALTDPTSLNQFVNTVAASPRTIVSFLSVALLSDQPLLTSDLLSLLAHTARVLSPSYLSFIQELLAGSDESYRPLRSFLGHPENSVRAHTYRLLGHLLQHSMALRGALQSQSGLLSLLLLGLGDKDPVVRCSASFAVGNATYQAGPLGPALAVAVPSMTQLLGDPQAGIRRNVASALGNLGPEGLEEELLQCQVPQRLLEMACGDPQPNVKEAALIALRSLQQEPGIHQVYPTVLMNHDDQGPYSSQHLSEIICKELESGHPETYAVFLPGTVSWSEFSNYHLQP</sequence>
<keyword evidence="14" id="KW-0460">Magnesium</keyword>
<dbReference type="SUPFAM" id="SSF48371">
    <property type="entry name" value="ARM repeat"/>
    <property type="match status" value="2"/>
</dbReference>
<evidence type="ECO:0000259" key="26">
    <source>
        <dbReference type="PROSITE" id="PS50011"/>
    </source>
</evidence>
<evidence type="ECO:0000256" key="16">
    <source>
        <dbReference type="ARBA" id="ARBA00023242"/>
    </source>
</evidence>
<evidence type="ECO:0000256" key="19">
    <source>
        <dbReference type="ARBA" id="ARBA00048679"/>
    </source>
</evidence>
<evidence type="ECO:0000256" key="15">
    <source>
        <dbReference type="ARBA" id="ARBA00023212"/>
    </source>
</evidence>
<dbReference type="PROSITE" id="PS00108">
    <property type="entry name" value="PROTEIN_KINASE_ST"/>
    <property type="match status" value="1"/>
</dbReference>
<dbReference type="InterPro" id="IPR021133">
    <property type="entry name" value="HEAT_type_2"/>
</dbReference>
<dbReference type="GO" id="GO:0005524">
    <property type="term" value="F:ATP binding"/>
    <property type="evidence" value="ECO:0007669"/>
    <property type="project" value="UniProtKB-UniRule"/>
</dbReference>
<dbReference type="PROSITE" id="PS50011">
    <property type="entry name" value="PROTEIN_KINASE_DOM"/>
    <property type="match status" value="1"/>
</dbReference>
<dbReference type="GO" id="GO:0046872">
    <property type="term" value="F:metal ion binding"/>
    <property type="evidence" value="ECO:0007669"/>
    <property type="project" value="UniProtKB-KW"/>
</dbReference>
<keyword evidence="12" id="KW-0970">Cilium biogenesis/degradation</keyword>
<dbReference type="PANTHER" id="PTHR22983:SF6">
    <property type="entry name" value="SERINE_THREONINE-PROTEIN KINASE 36"/>
    <property type="match status" value="1"/>
</dbReference>
<comment type="cofactor">
    <cofactor evidence="1">
        <name>Mg(2+)</name>
        <dbReference type="ChEBI" id="CHEBI:18420"/>
    </cofactor>
</comment>
<dbReference type="Bgee" id="ENSPANG00000005415">
    <property type="expression patterns" value="Expressed in ventromedial nucleus of hypothalamus and 65 other cell types or tissues"/>
</dbReference>
<dbReference type="PROSITE" id="PS50077">
    <property type="entry name" value="HEAT_REPEAT"/>
    <property type="match status" value="1"/>
</dbReference>
<dbReference type="GO" id="GO:0007224">
    <property type="term" value="P:smoothened signaling pathway"/>
    <property type="evidence" value="ECO:0007669"/>
    <property type="project" value="UniProtKB-ARBA"/>
</dbReference>
<dbReference type="GO" id="GO:0004674">
    <property type="term" value="F:protein serine/threonine kinase activity"/>
    <property type="evidence" value="ECO:0007669"/>
    <property type="project" value="UniProtKB-KW"/>
</dbReference>
<dbReference type="FunFam" id="3.30.200.20:FF:000042">
    <property type="entry name" value="Aurora kinase A"/>
    <property type="match status" value="1"/>
</dbReference>
<keyword evidence="15" id="KW-0206">Cytoskeleton</keyword>
<keyword evidence="5" id="KW-0217">Developmental protein</keyword>
<keyword evidence="6" id="KW-0963">Cytoplasm</keyword>
<evidence type="ECO:0000256" key="22">
    <source>
        <dbReference type="ARBA" id="ARBA00075375"/>
    </source>
</evidence>
<evidence type="ECO:0000256" key="17">
    <source>
        <dbReference type="ARBA" id="ARBA00023273"/>
    </source>
</evidence>
<reference evidence="27" key="3">
    <citation type="submission" date="2025-09" db="UniProtKB">
        <authorList>
            <consortium name="Ensembl"/>
        </authorList>
    </citation>
    <scope>IDENTIFICATION</scope>
</reference>
<comment type="subcellular location">
    <subcellularLocation>
        <location evidence="3">Cytoplasm</location>
        <location evidence="3">Cytoskeleton</location>
        <location evidence="3">Cilium axoneme</location>
    </subcellularLocation>
    <subcellularLocation>
        <location evidence="2">Nucleus</location>
    </subcellularLocation>
</comment>
<dbReference type="FunFam" id="1.25.10.10:FF:000325">
    <property type="entry name" value="Serine/threonine-protein kinase 36"/>
    <property type="match status" value="1"/>
</dbReference>
<dbReference type="SUPFAM" id="SSF56112">
    <property type="entry name" value="Protein kinase-like (PK-like)"/>
    <property type="match status" value="1"/>
</dbReference>
<dbReference type="InterPro" id="IPR017441">
    <property type="entry name" value="Protein_kinase_ATP_BS"/>
</dbReference>
<evidence type="ECO:0000256" key="25">
    <source>
        <dbReference type="SAM" id="MobiDB-lite"/>
    </source>
</evidence>
<dbReference type="GeneTree" id="ENSGT00940000158375"/>
<dbReference type="Pfam" id="PF00069">
    <property type="entry name" value="Pkinase"/>
    <property type="match status" value="1"/>
</dbReference>
<comment type="catalytic activity">
    <reaction evidence="18">
        <text>L-threonyl-[protein] + ATP = O-phospho-L-threonyl-[protein] + ADP + H(+)</text>
        <dbReference type="Rhea" id="RHEA:46608"/>
        <dbReference type="Rhea" id="RHEA-COMP:11060"/>
        <dbReference type="Rhea" id="RHEA-COMP:11605"/>
        <dbReference type="ChEBI" id="CHEBI:15378"/>
        <dbReference type="ChEBI" id="CHEBI:30013"/>
        <dbReference type="ChEBI" id="CHEBI:30616"/>
        <dbReference type="ChEBI" id="CHEBI:61977"/>
        <dbReference type="ChEBI" id="CHEBI:456216"/>
        <dbReference type="EC" id="2.7.11.1"/>
    </reaction>
</comment>
<evidence type="ECO:0000256" key="20">
    <source>
        <dbReference type="ARBA" id="ARBA00053117"/>
    </source>
</evidence>
<evidence type="ECO:0000256" key="1">
    <source>
        <dbReference type="ARBA" id="ARBA00001946"/>
    </source>
</evidence>
<dbReference type="InterPro" id="IPR000719">
    <property type="entry name" value="Prot_kinase_dom"/>
</dbReference>
<keyword evidence="13 24" id="KW-0067">ATP-binding</keyword>
<comment type="catalytic activity">
    <reaction evidence="19">
        <text>L-seryl-[protein] + ATP = O-phospho-L-seryl-[protein] + ADP + H(+)</text>
        <dbReference type="Rhea" id="RHEA:17989"/>
        <dbReference type="Rhea" id="RHEA-COMP:9863"/>
        <dbReference type="Rhea" id="RHEA-COMP:11604"/>
        <dbReference type="ChEBI" id="CHEBI:15378"/>
        <dbReference type="ChEBI" id="CHEBI:29999"/>
        <dbReference type="ChEBI" id="CHEBI:30616"/>
        <dbReference type="ChEBI" id="CHEBI:83421"/>
        <dbReference type="ChEBI" id="CHEBI:456216"/>
        <dbReference type="EC" id="2.7.11.1"/>
    </reaction>
</comment>
<accession>A0A2I3LQ92</accession>
<evidence type="ECO:0000256" key="9">
    <source>
        <dbReference type="ARBA" id="ARBA00022723"/>
    </source>
</evidence>
<evidence type="ECO:0000256" key="23">
    <source>
        <dbReference type="PROSITE-ProRule" id="PRU00103"/>
    </source>
</evidence>
<dbReference type="FunFam" id="1.10.510.10:FF:000292">
    <property type="entry name" value="Serine/threonine-protein kinase 36"/>
    <property type="match status" value="1"/>
</dbReference>
<evidence type="ECO:0000256" key="5">
    <source>
        <dbReference type="ARBA" id="ARBA00022473"/>
    </source>
</evidence>
<feature type="region of interest" description="Disordered" evidence="25">
    <location>
        <begin position="314"/>
        <end position="348"/>
    </location>
</feature>
<evidence type="ECO:0000256" key="4">
    <source>
        <dbReference type="ARBA" id="ARBA00012513"/>
    </source>
</evidence>
<evidence type="ECO:0000256" key="24">
    <source>
        <dbReference type="PROSITE-ProRule" id="PRU10141"/>
    </source>
</evidence>
<evidence type="ECO:0000256" key="6">
    <source>
        <dbReference type="ARBA" id="ARBA00022490"/>
    </source>
</evidence>
<dbReference type="GO" id="GO:0007017">
    <property type="term" value="P:microtubule-based process"/>
    <property type="evidence" value="ECO:0007669"/>
    <property type="project" value="UniProtKB-ARBA"/>
</dbReference>
<evidence type="ECO:0000256" key="8">
    <source>
        <dbReference type="ARBA" id="ARBA00022679"/>
    </source>
</evidence>
<evidence type="ECO:0000256" key="10">
    <source>
        <dbReference type="ARBA" id="ARBA00022741"/>
    </source>
</evidence>
<evidence type="ECO:0000256" key="21">
    <source>
        <dbReference type="ARBA" id="ARBA00072550"/>
    </source>
</evidence>
<feature type="binding site" evidence="24">
    <location>
        <position position="33"/>
    </location>
    <ligand>
        <name>ATP</name>
        <dbReference type="ChEBI" id="CHEBI:30616"/>
    </ligand>
</feature>
<evidence type="ECO:0000256" key="2">
    <source>
        <dbReference type="ARBA" id="ARBA00004123"/>
    </source>
</evidence>
<dbReference type="Ensembl" id="ENSPANT00000055640.2">
    <property type="protein sequence ID" value="ENSPANP00000025589.2"/>
    <property type="gene ID" value="ENSPANG00000005415.3"/>
</dbReference>
<keyword evidence="8" id="KW-0808">Transferase</keyword>
<evidence type="ECO:0000256" key="11">
    <source>
        <dbReference type="ARBA" id="ARBA00022777"/>
    </source>
</evidence>
<keyword evidence="10 24" id="KW-0547">Nucleotide-binding</keyword>
<dbReference type="Gene3D" id="1.25.10.10">
    <property type="entry name" value="Leucine-rich Repeat Variant"/>
    <property type="match status" value="1"/>
</dbReference>
<dbReference type="CDD" id="cd14002">
    <property type="entry name" value="STKc_STK36"/>
    <property type="match status" value="1"/>
</dbReference>
<evidence type="ECO:0000313" key="28">
    <source>
        <dbReference type="Proteomes" id="UP000028761"/>
    </source>
</evidence>
<reference evidence="27" key="2">
    <citation type="submission" date="2025-08" db="UniProtKB">
        <authorList>
            <consortium name="Ensembl"/>
        </authorList>
    </citation>
    <scope>IDENTIFICATION</scope>
</reference>
<evidence type="ECO:0000256" key="3">
    <source>
        <dbReference type="ARBA" id="ARBA00004430"/>
    </source>
</evidence>
<dbReference type="GO" id="GO:0060271">
    <property type="term" value="P:cilium assembly"/>
    <property type="evidence" value="ECO:0007669"/>
    <property type="project" value="UniProtKB-ARBA"/>
</dbReference>
<feature type="repeat" description="HEAT" evidence="23">
    <location>
        <begin position="1193"/>
        <end position="1230"/>
    </location>
</feature>